<organism evidence="7 8">
    <name type="scientific">Candidatus Gemmiger excrementipullorum</name>
    <dbReference type="NCBI Taxonomy" id="2838610"/>
    <lineage>
        <taxon>Bacteria</taxon>
        <taxon>Bacillati</taxon>
        <taxon>Bacillota</taxon>
        <taxon>Clostridia</taxon>
        <taxon>Eubacteriales</taxon>
        <taxon>Gemmiger</taxon>
    </lineage>
</organism>
<sequence length="646" mass="71152">MALLILLSIALVLAGHAFRLLRWEQFVRIYERPQRGVMLRGMAGGYAVNTLLPLHLGDVLRAVYVGRRMKTGVGFALATVIMDRFLDVWFVALGFAAFALLGQGGAAVQGAAALYLAFAVALAAALVVVVVLRDAIKRACLAVCGIFNETLKLDGMVFCWSLINTFKDLRRVDLLRLAANTAVMWAAYLGSYAALAAALTGAGRPMALVDVFGMLFGQTAGDLRVALPGGVLDGAPAAAYAVLLAWFLAPILAMWLATRLPARVRGAVNQATAAAPAGESYLNLLPQADPQDRAAFLSQYFGLQNKTWVDRFLQMNQGITILQDFSAGSNATTMLCMDKNTTFYRKYAFGADGQKLAEQLHWLRAQQARLPLCEILRTGEDDACCWYDMAYDPQAVGMFRYLHSHPVAQSAAVLHAVLDTLEQNLYRPTALPADPDAVERYIAQKVDGNLQKLRDARSLHELLAAPTLWINGTQYQNLHQLAWLFDHDRLRALFARDPVGTIHGDLTIENIICRNDGSWYLIDPNTGNLHESPFLDYGKLLQSLHGGYEFMMMTPRVSVQGGRIDFALTRSAAYDALLADLMAELGRRYAPEQVDSILMHEVVHWLRLMPYKLARDRKRAPMFYAGLVMVANDAAAHAARGKEDPC</sequence>
<keyword evidence="3 6" id="KW-0812">Transmembrane</keyword>
<dbReference type="InterPro" id="IPR022791">
    <property type="entry name" value="L-PG_synthase/AglD"/>
</dbReference>
<evidence type="ECO:0000313" key="7">
    <source>
        <dbReference type="EMBL" id="HIX95176.1"/>
    </source>
</evidence>
<dbReference type="GO" id="GO:0050071">
    <property type="term" value="F:phosphatidylglycerol lysyltransferase activity"/>
    <property type="evidence" value="ECO:0007669"/>
    <property type="project" value="UniProtKB-EC"/>
</dbReference>
<comment type="catalytic activity">
    <reaction evidence="6">
        <text>L-lysyl-tRNA(Lys) + a 1,2-diacyl-sn-glycero-3-phospho-(1'-sn-glycerol) = a 1,2-diacyl-sn-glycero-3-phospho-1'-(3'-O-L-lysyl)-sn-glycerol + tRNA(Lys)</text>
        <dbReference type="Rhea" id="RHEA:10668"/>
        <dbReference type="Rhea" id="RHEA-COMP:9696"/>
        <dbReference type="Rhea" id="RHEA-COMP:9697"/>
        <dbReference type="ChEBI" id="CHEBI:64716"/>
        <dbReference type="ChEBI" id="CHEBI:75792"/>
        <dbReference type="ChEBI" id="CHEBI:78442"/>
        <dbReference type="ChEBI" id="CHEBI:78529"/>
        <dbReference type="EC" id="2.3.2.3"/>
    </reaction>
</comment>
<dbReference type="InterPro" id="IPR011009">
    <property type="entry name" value="Kinase-like_dom_sf"/>
</dbReference>
<keyword evidence="6" id="KW-0046">Antibiotic resistance</keyword>
<evidence type="ECO:0000256" key="4">
    <source>
        <dbReference type="ARBA" id="ARBA00022989"/>
    </source>
</evidence>
<feature type="transmembrane region" description="Helical" evidence="6">
    <location>
        <begin position="177"/>
        <end position="199"/>
    </location>
</feature>
<evidence type="ECO:0000256" key="3">
    <source>
        <dbReference type="ARBA" id="ARBA00022692"/>
    </source>
</evidence>
<comment type="similarity">
    <text evidence="6">Belongs to the LPG synthase family.</text>
</comment>
<reference evidence="7" key="1">
    <citation type="journal article" date="2021" name="PeerJ">
        <title>Extensive microbial diversity within the chicken gut microbiome revealed by metagenomics and culture.</title>
        <authorList>
            <person name="Gilroy R."/>
            <person name="Ravi A."/>
            <person name="Getino M."/>
            <person name="Pursley I."/>
            <person name="Horton D.L."/>
            <person name="Alikhan N.F."/>
            <person name="Baker D."/>
            <person name="Gharbi K."/>
            <person name="Hall N."/>
            <person name="Watson M."/>
            <person name="Adriaenssens E.M."/>
            <person name="Foster-Nyarko E."/>
            <person name="Jarju S."/>
            <person name="Secka A."/>
            <person name="Antonio M."/>
            <person name="Oren A."/>
            <person name="Chaudhuri R.R."/>
            <person name="La Ragione R."/>
            <person name="Hildebrand F."/>
            <person name="Pallen M.J."/>
        </authorList>
    </citation>
    <scope>NUCLEOTIDE SEQUENCE</scope>
    <source>
        <strain evidence="7">ChiHecec2B26-7398</strain>
    </source>
</reference>
<dbReference type="SUPFAM" id="SSF56112">
    <property type="entry name" value="Protein kinase-like (PK-like)"/>
    <property type="match status" value="1"/>
</dbReference>
<keyword evidence="5 6" id="KW-0472">Membrane</keyword>
<evidence type="ECO:0000313" key="8">
    <source>
        <dbReference type="Proteomes" id="UP000886751"/>
    </source>
</evidence>
<keyword evidence="6" id="KW-0808">Transferase</keyword>
<dbReference type="AlphaFoldDB" id="A0A9D1Y214"/>
<dbReference type="EC" id="2.3.2.3" evidence="6"/>
<evidence type="ECO:0000256" key="6">
    <source>
        <dbReference type="RuleBase" id="RU363042"/>
    </source>
</evidence>
<reference evidence="7" key="2">
    <citation type="submission" date="2021-04" db="EMBL/GenBank/DDBJ databases">
        <authorList>
            <person name="Gilroy R."/>
        </authorList>
    </citation>
    <scope>NUCLEOTIDE SEQUENCE</scope>
    <source>
        <strain evidence="7">ChiHecec2B26-7398</strain>
    </source>
</reference>
<dbReference type="Pfam" id="PF03706">
    <property type="entry name" value="LPG_synthase_TM"/>
    <property type="match status" value="1"/>
</dbReference>
<name>A0A9D1Y214_9FIRM</name>
<comment type="subcellular location">
    <subcellularLocation>
        <location evidence="1 6">Cell membrane</location>
        <topology evidence="1 6">Multi-pass membrane protein</topology>
    </subcellularLocation>
</comment>
<feature type="transmembrane region" description="Helical" evidence="6">
    <location>
        <begin position="237"/>
        <end position="257"/>
    </location>
</feature>
<keyword evidence="6" id="KW-0443">Lipid metabolism</keyword>
<dbReference type="GO" id="GO:0046677">
    <property type="term" value="P:response to antibiotic"/>
    <property type="evidence" value="ECO:0007669"/>
    <property type="project" value="UniProtKB-KW"/>
</dbReference>
<dbReference type="EMBL" id="DXEI01000103">
    <property type="protein sequence ID" value="HIX95176.1"/>
    <property type="molecule type" value="Genomic_DNA"/>
</dbReference>
<feature type="transmembrane region" description="Helical" evidence="6">
    <location>
        <begin position="85"/>
        <end position="106"/>
    </location>
</feature>
<feature type="transmembrane region" description="Helical" evidence="6">
    <location>
        <begin position="41"/>
        <end position="64"/>
    </location>
</feature>
<keyword evidence="4 6" id="KW-1133">Transmembrane helix</keyword>
<accession>A0A9D1Y214</accession>
<comment type="function">
    <text evidence="6">Catalyzes the transfer of a lysyl group from L-lysyl-tRNA(Lys) to membrane-bound phosphatidylglycerol (PG), which produces lysylphosphatidylglycerol (LPG), a major component of the bacterial membrane with a positive net charge. LPG synthesis contributes to bacterial virulence as it is involved in the resistance mechanism against cationic antimicrobial peptides (CAMP) produces by the host's immune system (defensins, cathelicidins) and by the competing microorganisms.</text>
</comment>
<evidence type="ECO:0000256" key="2">
    <source>
        <dbReference type="ARBA" id="ARBA00022475"/>
    </source>
</evidence>
<dbReference type="Proteomes" id="UP000886751">
    <property type="component" value="Unassembled WGS sequence"/>
</dbReference>
<feature type="transmembrane region" description="Helical" evidence="6">
    <location>
        <begin position="112"/>
        <end position="132"/>
    </location>
</feature>
<protein>
    <recommendedName>
        <fullName evidence="6">Phosphatidylglycerol lysyltransferase</fullName>
        <ecNumber evidence="6">2.3.2.3</ecNumber>
    </recommendedName>
    <alternativeName>
        <fullName evidence="6">Lysylphosphatidylglycerol synthase</fullName>
    </alternativeName>
</protein>
<keyword evidence="2" id="KW-1003">Cell membrane</keyword>
<dbReference type="GO" id="GO:0005886">
    <property type="term" value="C:plasma membrane"/>
    <property type="evidence" value="ECO:0007669"/>
    <property type="project" value="UniProtKB-SubCell"/>
</dbReference>
<evidence type="ECO:0000256" key="5">
    <source>
        <dbReference type="ARBA" id="ARBA00023136"/>
    </source>
</evidence>
<evidence type="ECO:0000256" key="1">
    <source>
        <dbReference type="ARBA" id="ARBA00004651"/>
    </source>
</evidence>
<comment type="caution">
    <text evidence="7">The sequence shown here is derived from an EMBL/GenBank/DDBJ whole genome shotgun (WGS) entry which is preliminary data.</text>
</comment>
<proteinExistence type="inferred from homology"/>
<gene>
    <name evidence="6" type="primary">mprF</name>
    <name evidence="7" type="ORF">H9846_06935</name>
</gene>
<dbReference type="GO" id="GO:0006629">
    <property type="term" value="P:lipid metabolic process"/>
    <property type="evidence" value="ECO:0007669"/>
    <property type="project" value="UniProtKB-KW"/>
</dbReference>